<comment type="similarity">
    <text evidence="3">Belongs to the peptidase M24B family.</text>
</comment>
<dbReference type="InterPro" id="IPR000994">
    <property type="entry name" value="Pept_M24"/>
</dbReference>
<keyword evidence="11" id="KW-0031">Aminopeptidase</keyword>
<proteinExistence type="inferred from homology"/>
<evidence type="ECO:0000256" key="6">
    <source>
        <dbReference type="ARBA" id="ARBA00022723"/>
    </source>
</evidence>
<dbReference type="RefSeq" id="WP_184039261.1">
    <property type="nucleotide sequence ID" value="NZ_JACHHY010000013.1"/>
</dbReference>
<comment type="catalytic activity">
    <reaction evidence="1">
        <text>Release of any N-terminal amino acid, including proline, that is linked to proline, even from a dipeptide or tripeptide.</text>
        <dbReference type="EC" id="3.4.11.9"/>
    </reaction>
</comment>
<dbReference type="EMBL" id="JACHHY010000013">
    <property type="protein sequence ID" value="MBB5019058.1"/>
    <property type="molecule type" value="Genomic_DNA"/>
</dbReference>
<dbReference type="GO" id="GO:0030145">
    <property type="term" value="F:manganese ion binding"/>
    <property type="evidence" value="ECO:0007669"/>
    <property type="project" value="InterPro"/>
</dbReference>
<dbReference type="SUPFAM" id="SSF53092">
    <property type="entry name" value="Creatinase/prolidase N-terminal domain"/>
    <property type="match status" value="1"/>
</dbReference>
<protein>
    <recommendedName>
        <fullName evidence="4">Xaa-Pro aminopeptidase</fullName>
        <ecNumber evidence="4">3.4.11.9</ecNumber>
    </recommendedName>
</protein>
<dbReference type="SMART" id="SM01011">
    <property type="entry name" value="AMP_N"/>
    <property type="match status" value="1"/>
</dbReference>
<dbReference type="InterPro" id="IPR029149">
    <property type="entry name" value="Creatin/AminoP/Spt16_N"/>
</dbReference>
<evidence type="ECO:0000256" key="4">
    <source>
        <dbReference type="ARBA" id="ARBA00012574"/>
    </source>
</evidence>
<dbReference type="InterPro" id="IPR036005">
    <property type="entry name" value="Creatinase/aminopeptidase-like"/>
</dbReference>
<evidence type="ECO:0000259" key="10">
    <source>
        <dbReference type="SMART" id="SM01011"/>
    </source>
</evidence>
<evidence type="ECO:0000313" key="11">
    <source>
        <dbReference type="EMBL" id="MBB5019058.1"/>
    </source>
</evidence>
<keyword evidence="12" id="KW-1185">Reference proteome</keyword>
<comment type="caution">
    <text evidence="11">The sequence shown here is derived from an EMBL/GenBank/DDBJ whole genome shotgun (WGS) entry which is preliminary data.</text>
</comment>
<keyword evidence="5" id="KW-0645">Protease</keyword>
<dbReference type="AlphaFoldDB" id="A0A840MK78"/>
<keyword evidence="6" id="KW-0479">Metal-binding</keyword>
<dbReference type="CDD" id="cd01087">
    <property type="entry name" value="Prolidase"/>
    <property type="match status" value="1"/>
</dbReference>
<dbReference type="Pfam" id="PF00557">
    <property type="entry name" value="Peptidase_M24"/>
    <property type="match status" value="1"/>
</dbReference>
<evidence type="ECO:0000256" key="7">
    <source>
        <dbReference type="ARBA" id="ARBA00022801"/>
    </source>
</evidence>
<name>A0A840MK78_9PROT</name>
<evidence type="ECO:0000256" key="9">
    <source>
        <dbReference type="ARBA" id="ARBA00023211"/>
    </source>
</evidence>
<dbReference type="GO" id="GO:0006508">
    <property type="term" value="P:proteolysis"/>
    <property type="evidence" value="ECO:0007669"/>
    <property type="project" value="UniProtKB-KW"/>
</dbReference>
<accession>A0A840MK78</accession>
<dbReference type="Pfam" id="PF05195">
    <property type="entry name" value="AMP_N"/>
    <property type="match status" value="1"/>
</dbReference>
<evidence type="ECO:0000256" key="5">
    <source>
        <dbReference type="ARBA" id="ARBA00022670"/>
    </source>
</evidence>
<evidence type="ECO:0000256" key="2">
    <source>
        <dbReference type="ARBA" id="ARBA00001936"/>
    </source>
</evidence>
<keyword evidence="8" id="KW-0482">Metalloprotease</keyword>
<comment type="cofactor">
    <cofactor evidence="2">
        <name>Mn(2+)</name>
        <dbReference type="ChEBI" id="CHEBI:29035"/>
    </cofactor>
</comment>
<dbReference type="PANTHER" id="PTHR43226:SF4">
    <property type="entry name" value="XAA-PRO AMINOPEPTIDASE 3"/>
    <property type="match status" value="1"/>
</dbReference>
<dbReference type="SUPFAM" id="SSF55920">
    <property type="entry name" value="Creatinase/aminopeptidase"/>
    <property type="match status" value="1"/>
</dbReference>
<evidence type="ECO:0000256" key="8">
    <source>
        <dbReference type="ARBA" id="ARBA00023049"/>
    </source>
</evidence>
<sequence length="462" mass="51120">MFERTTYIQRREALSKQVSNGLLIIPGNGDNPGNYTDNIQPFRQDSSFLYFFGIDLPDLVGIIDLDTGETTLFGDDPSLDAIVWTGPLPSLAEQADRVGVTRTAPLGDIASVLRQARQAGRTLHLPPQYRAQNRIRLSEWIGISLAELDNLTSPSACKAIIDIRAVKSAAEIANIEQVLSITKEMHLIAMRMAQPGATEQAIVGAMEGYAWSHGCRQSYAPILSKRGEVLHNHYHHNTLRAGDLLLNDSGAESPMHYASDITRTIPVGGRFDERQRAIYQTVLNAQLAAIDALKPGVPYLQVYELAAGILVDGLKQFGLFKGDTDEIIRTGAFALIFPHGLGHLMGLDVHDMEALNEDWVGYGEGYERSRDFGRKSLRLARPVRAGWVVTIEPGIYFIPALIDRWRAEGRFTHLIDYAAFDAFRNFGGIRIEDDVLITDTGSRVLGDPIPRTIEEVEAATQR</sequence>
<evidence type="ECO:0000256" key="3">
    <source>
        <dbReference type="ARBA" id="ARBA00008766"/>
    </source>
</evidence>
<keyword evidence="7" id="KW-0378">Hydrolase</keyword>
<evidence type="ECO:0000313" key="12">
    <source>
        <dbReference type="Proteomes" id="UP000575898"/>
    </source>
</evidence>
<dbReference type="GO" id="GO:0005829">
    <property type="term" value="C:cytosol"/>
    <property type="evidence" value="ECO:0007669"/>
    <property type="project" value="TreeGrafter"/>
</dbReference>
<dbReference type="Proteomes" id="UP000575898">
    <property type="component" value="Unassembled WGS sequence"/>
</dbReference>
<dbReference type="PANTHER" id="PTHR43226">
    <property type="entry name" value="XAA-PRO AMINOPEPTIDASE 3"/>
    <property type="match status" value="1"/>
</dbReference>
<dbReference type="Gene3D" id="3.90.230.10">
    <property type="entry name" value="Creatinase/methionine aminopeptidase superfamily"/>
    <property type="match status" value="1"/>
</dbReference>
<keyword evidence="9" id="KW-0464">Manganese</keyword>
<evidence type="ECO:0000256" key="1">
    <source>
        <dbReference type="ARBA" id="ARBA00001424"/>
    </source>
</evidence>
<organism evidence="11 12">
    <name type="scientific">Chitinivorax tropicus</name>
    <dbReference type="NCBI Taxonomy" id="714531"/>
    <lineage>
        <taxon>Bacteria</taxon>
        <taxon>Pseudomonadati</taxon>
        <taxon>Pseudomonadota</taxon>
        <taxon>Betaproteobacteria</taxon>
        <taxon>Chitinivorax</taxon>
    </lineage>
</organism>
<dbReference type="Gene3D" id="3.40.350.10">
    <property type="entry name" value="Creatinase/prolidase N-terminal domain"/>
    <property type="match status" value="1"/>
</dbReference>
<gene>
    <name evidence="11" type="ORF">HNQ59_002356</name>
</gene>
<dbReference type="EC" id="3.4.11.9" evidence="4"/>
<dbReference type="GO" id="GO:0070006">
    <property type="term" value="F:metalloaminopeptidase activity"/>
    <property type="evidence" value="ECO:0007669"/>
    <property type="project" value="InterPro"/>
</dbReference>
<reference evidence="11 12" key="1">
    <citation type="submission" date="2020-08" db="EMBL/GenBank/DDBJ databases">
        <title>Genomic Encyclopedia of Type Strains, Phase IV (KMG-IV): sequencing the most valuable type-strain genomes for metagenomic binning, comparative biology and taxonomic classification.</title>
        <authorList>
            <person name="Goeker M."/>
        </authorList>
    </citation>
    <scope>NUCLEOTIDE SEQUENCE [LARGE SCALE GENOMIC DNA]</scope>
    <source>
        <strain evidence="11 12">DSM 27165</strain>
    </source>
</reference>
<dbReference type="InterPro" id="IPR007865">
    <property type="entry name" value="Aminopep_P_N"/>
</dbReference>
<feature type="domain" description="Aminopeptidase P N-terminal" evidence="10">
    <location>
        <begin position="2"/>
        <end position="134"/>
    </location>
</feature>
<dbReference type="InterPro" id="IPR052433">
    <property type="entry name" value="X-Pro_dipept-like"/>
</dbReference>